<feature type="compositionally biased region" description="Polar residues" evidence="7">
    <location>
        <begin position="275"/>
        <end position="297"/>
    </location>
</feature>
<dbReference type="InterPro" id="IPR044216">
    <property type="entry name" value="WDL7"/>
</dbReference>
<keyword evidence="3" id="KW-0963">Cytoplasm</keyword>
<feature type="coiled-coil region" evidence="6">
    <location>
        <begin position="359"/>
        <end position="386"/>
    </location>
</feature>
<feature type="domain" description="TPX2 C-terminal" evidence="8">
    <location>
        <begin position="354"/>
        <end position="423"/>
    </location>
</feature>
<dbReference type="GO" id="GO:0005874">
    <property type="term" value="C:microtubule"/>
    <property type="evidence" value="ECO:0007669"/>
    <property type="project" value="UniProtKB-KW"/>
</dbReference>
<feature type="region of interest" description="Disordered" evidence="7">
    <location>
        <begin position="131"/>
        <end position="152"/>
    </location>
</feature>
<dbReference type="OrthoDB" id="621651at2759"/>
<evidence type="ECO:0000313" key="9">
    <source>
        <dbReference type="Proteomes" id="UP000515151"/>
    </source>
</evidence>
<evidence type="ECO:0000256" key="3">
    <source>
        <dbReference type="ARBA" id="ARBA00022490"/>
    </source>
</evidence>
<dbReference type="Pfam" id="PF06886">
    <property type="entry name" value="TPX2"/>
    <property type="match status" value="1"/>
</dbReference>
<feature type="region of interest" description="Disordered" evidence="7">
    <location>
        <begin position="451"/>
        <end position="498"/>
    </location>
</feature>
<accession>A0A6P8EDC2</accession>
<dbReference type="PANTHER" id="PTHR47067">
    <property type="entry name" value="TPX2 (TARGETING PROTEIN FOR XKLP2) PROTEIN FAMILY-RELATED"/>
    <property type="match status" value="1"/>
</dbReference>
<protein>
    <submittedName>
        <fullName evidence="10">Protein WVD2-like 7 isoform X1</fullName>
    </submittedName>
</protein>
<name>A0A6P8EDC2_PUNGR</name>
<dbReference type="Proteomes" id="UP000515151">
    <property type="component" value="Chromosome 7"/>
</dbReference>
<dbReference type="PANTHER" id="PTHR47067:SF7">
    <property type="entry name" value="TPX2 (TARGETING PROTEIN FOR XKLP2) PROTEIN FAMILY"/>
    <property type="match status" value="1"/>
</dbReference>
<sequence>MGESTCLMMQMQPFSYVSGLPCFDPTEGNRDPIRSLGQSISFGRFVSDSVSWEKWSVFSHNRYVEEAERYARPGSVAQKKAFFEAHYREMAARKAAAAAAAAAEAELEAEQVSAASDEARNSLLDEVATGDSAPALDCNDPNGQDEVGETEQCGTPEIEKPLLKDLQQNSGRKEVSFRSGNKKMLAVIPSKSLGLNKAARRQPSTPAKPSNPAVHPRREVYATPRINKKSATDFADGRRTTPKQVPSSTSTPRGGIRSATAMTATRKVGSLRVGGTSSSVQRNCMTPTAKLTSNGTSRKPVATPRSSRTPIVRSVVESKSAGPKGKSLANDSSSSKLLSACKSKLQSPGVSTPFKLKTIERSARRKEKLEEKFNADEAQKVQQQAKMVKEKADLELKKFRQTLCFKARPLPKFYKENGTPKKPIAKAPSAWPQSGRKPGLLAIRIMEYSLPAQAHRPNRNNQSKQIQGKREPASISQTSEPFMTTTENKSPNIQEMCS</sequence>
<evidence type="ECO:0000313" key="10">
    <source>
        <dbReference type="RefSeq" id="XP_031403416.1"/>
    </source>
</evidence>
<keyword evidence="4" id="KW-0493">Microtubule</keyword>
<dbReference type="AlphaFoldDB" id="A0A6P8EDC2"/>
<comment type="subcellular location">
    <subcellularLocation>
        <location evidence="1">Cytoplasm</location>
        <location evidence="1">Cytoskeleton</location>
    </subcellularLocation>
</comment>
<gene>
    <name evidence="10" type="primary">LOC116212841</name>
</gene>
<feature type="region of interest" description="Disordered" evidence="7">
    <location>
        <begin position="414"/>
        <end position="435"/>
    </location>
</feature>
<evidence type="ECO:0000259" key="8">
    <source>
        <dbReference type="Pfam" id="PF06886"/>
    </source>
</evidence>
<feature type="region of interest" description="Disordered" evidence="7">
    <location>
        <begin position="188"/>
        <end position="310"/>
    </location>
</feature>
<keyword evidence="5" id="KW-0206">Cytoskeleton</keyword>
<evidence type="ECO:0000256" key="2">
    <source>
        <dbReference type="ARBA" id="ARBA00005885"/>
    </source>
</evidence>
<reference evidence="9" key="1">
    <citation type="journal article" date="2020" name="Plant Biotechnol. J.">
        <title>The pomegranate (Punica granatum L.) draft genome dissects genetic divergence between soft- and hard-seeded cultivars.</title>
        <authorList>
            <person name="Luo X."/>
            <person name="Li H."/>
            <person name="Wu Z."/>
            <person name="Yao W."/>
            <person name="Zhao P."/>
            <person name="Cao D."/>
            <person name="Yu H."/>
            <person name="Li K."/>
            <person name="Poudel K."/>
            <person name="Zhao D."/>
            <person name="Zhang F."/>
            <person name="Xia X."/>
            <person name="Chen L."/>
            <person name="Wang Q."/>
            <person name="Jing D."/>
            <person name="Cao S."/>
        </authorList>
    </citation>
    <scope>NUCLEOTIDE SEQUENCE [LARGE SCALE GENOMIC DNA]</scope>
    <source>
        <strain evidence="9">cv. Tunisia</strain>
    </source>
</reference>
<evidence type="ECO:0000256" key="5">
    <source>
        <dbReference type="ARBA" id="ARBA00023212"/>
    </source>
</evidence>
<organism evidence="9 10">
    <name type="scientific">Punica granatum</name>
    <name type="common">Pomegranate</name>
    <dbReference type="NCBI Taxonomy" id="22663"/>
    <lineage>
        <taxon>Eukaryota</taxon>
        <taxon>Viridiplantae</taxon>
        <taxon>Streptophyta</taxon>
        <taxon>Embryophyta</taxon>
        <taxon>Tracheophyta</taxon>
        <taxon>Spermatophyta</taxon>
        <taxon>Magnoliopsida</taxon>
        <taxon>eudicotyledons</taxon>
        <taxon>Gunneridae</taxon>
        <taxon>Pentapetalae</taxon>
        <taxon>rosids</taxon>
        <taxon>malvids</taxon>
        <taxon>Myrtales</taxon>
        <taxon>Lythraceae</taxon>
        <taxon>Punica</taxon>
    </lineage>
</organism>
<feature type="compositionally biased region" description="Polar residues" evidence="7">
    <location>
        <begin position="242"/>
        <end position="252"/>
    </location>
</feature>
<evidence type="ECO:0000256" key="7">
    <source>
        <dbReference type="SAM" id="MobiDB-lite"/>
    </source>
</evidence>
<dbReference type="GeneID" id="116212841"/>
<dbReference type="InterPro" id="IPR027329">
    <property type="entry name" value="TPX2_C"/>
</dbReference>
<keyword evidence="6" id="KW-0175">Coiled coil</keyword>
<dbReference type="RefSeq" id="XP_031403416.1">
    <property type="nucleotide sequence ID" value="XM_031547556.1"/>
</dbReference>
<proteinExistence type="inferred from homology"/>
<reference evidence="10" key="2">
    <citation type="submission" date="2025-08" db="UniProtKB">
        <authorList>
            <consortium name="RefSeq"/>
        </authorList>
    </citation>
    <scope>IDENTIFICATION</scope>
    <source>
        <tissue evidence="10">Leaf</tissue>
    </source>
</reference>
<keyword evidence="9" id="KW-1185">Reference proteome</keyword>
<comment type="similarity">
    <text evidence="2">Belongs to the TPX2 family.</text>
</comment>
<evidence type="ECO:0000256" key="1">
    <source>
        <dbReference type="ARBA" id="ARBA00004245"/>
    </source>
</evidence>
<feature type="compositionally biased region" description="Polar residues" evidence="7">
    <location>
        <begin position="474"/>
        <end position="498"/>
    </location>
</feature>
<evidence type="ECO:0000256" key="4">
    <source>
        <dbReference type="ARBA" id="ARBA00022701"/>
    </source>
</evidence>
<evidence type="ECO:0000256" key="6">
    <source>
        <dbReference type="SAM" id="Coils"/>
    </source>
</evidence>